<organism evidence="1">
    <name type="scientific">marine sediment metagenome</name>
    <dbReference type="NCBI Taxonomy" id="412755"/>
    <lineage>
        <taxon>unclassified sequences</taxon>
        <taxon>metagenomes</taxon>
        <taxon>ecological metagenomes</taxon>
    </lineage>
</organism>
<reference evidence="1" key="1">
    <citation type="journal article" date="2014" name="Front. Microbiol.">
        <title>High frequency of phylogenetically diverse reductive dehalogenase-homologous genes in deep subseafloor sedimentary metagenomes.</title>
        <authorList>
            <person name="Kawai M."/>
            <person name="Futagami T."/>
            <person name="Toyoda A."/>
            <person name="Takaki Y."/>
            <person name="Nishi S."/>
            <person name="Hori S."/>
            <person name="Arai W."/>
            <person name="Tsubouchi T."/>
            <person name="Morono Y."/>
            <person name="Uchiyama I."/>
            <person name="Ito T."/>
            <person name="Fujiyama A."/>
            <person name="Inagaki F."/>
            <person name="Takami H."/>
        </authorList>
    </citation>
    <scope>NUCLEOTIDE SEQUENCE</scope>
    <source>
        <strain evidence="1">Expedition CK06-06</strain>
    </source>
</reference>
<name>X0T542_9ZZZZ</name>
<comment type="caution">
    <text evidence="1">The sequence shown here is derived from an EMBL/GenBank/DDBJ whole genome shotgun (WGS) entry which is preliminary data.</text>
</comment>
<protein>
    <recommendedName>
        <fullName evidence="2">AMP-binding enzyme C-terminal domain-containing protein</fullName>
    </recommendedName>
</protein>
<gene>
    <name evidence="1" type="ORF">S01H1_01849</name>
</gene>
<feature type="non-terminal residue" evidence="1">
    <location>
        <position position="1"/>
    </location>
</feature>
<dbReference type="AlphaFoldDB" id="X0T542"/>
<dbReference type="EMBL" id="BARS01000842">
    <property type="protein sequence ID" value="GAF83302.1"/>
    <property type="molecule type" value="Genomic_DNA"/>
</dbReference>
<evidence type="ECO:0008006" key="2">
    <source>
        <dbReference type="Google" id="ProtNLM"/>
    </source>
</evidence>
<proteinExistence type="predicted"/>
<sequence length="42" mass="4908">ELAGFEKIPSRKLVEIEIKEFEKTSTGKIKRSNYIEAGRVRR</sequence>
<evidence type="ECO:0000313" key="1">
    <source>
        <dbReference type="EMBL" id="GAF83302.1"/>
    </source>
</evidence>
<accession>X0T542</accession>